<evidence type="ECO:0000313" key="3">
    <source>
        <dbReference type="EMBL" id="OGX88246.1"/>
    </source>
</evidence>
<dbReference type="STRING" id="1908237.BEN47_09160"/>
<feature type="chain" id="PRO_5009579218" description="SusE outer membrane protein domain-containing protein" evidence="1">
    <location>
        <begin position="23"/>
        <end position="102"/>
    </location>
</feature>
<proteinExistence type="predicted"/>
<dbReference type="OrthoDB" id="975117at2"/>
<evidence type="ECO:0000256" key="1">
    <source>
        <dbReference type="SAM" id="SignalP"/>
    </source>
</evidence>
<organism evidence="3 4">
    <name type="scientific">Hymenobacter lapidarius</name>
    <dbReference type="NCBI Taxonomy" id="1908237"/>
    <lineage>
        <taxon>Bacteria</taxon>
        <taxon>Pseudomonadati</taxon>
        <taxon>Bacteroidota</taxon>
        <taxon>Cytophagia</taxon>
        <taxon>Cytophagales</taxon>
        <taxon>Hymenobacteraceae</taxon>
        <taxon>Hymenobacter</taxon>
    </lineage>
</organism>
<keyword evidence="1" id="KW-0732">Signal</keyword>
<dbReference type="PROSITE" id="PS51257">
    <property type="entry name" value="PROKAR_LIPOPROTEIN"/>
    <property type="match status" value="1"/>
</dbReference>
<sequence length="102" mass="10533">MKNWFLNIAASAVVLLSFTACEKDETKVTIAPAGAPVLTASATTATLSQPTANDNAVKYTWAPANFGFAAATTYTLQFDKKGGNFSKAVSINAGNATTAHCA</sequence>
<keyword evidence="4" id="KW-1185">Reference proteome</keyword>
<evidence type="ECO:0000259" key="2">
    <source>
        <dbReference type="Pfam" id="PF14292"/>
    </source>
</evidence>
<feature type="signal peptide" evidence="1">
    <location>
        <begin position="1"/>
        <end position="22"/>
    </location>
</feature>
<evidence type="ECO:0000313" key="4">
    <source>
        <dbReference type="Proteomes" id="UP000176294"/>
    </source>
</evidence>
<dbReference type="AlphaFoldDB" id="A0A1G1TBK7"/>
<name>A0A1G1TBK7_9BACT</name>
<protein>
    <recommendedName>
        <fullName evidence="2">SusE outer membrane protein domain-containing protein</fullName>
    </recommendedName>
</protein>
<dbReference type="EMBL" id="MDZB01000066">
    <property type="protein sequence ID" value="OGX88246.1"/>
    <property type="molecule type" value="Genomic_DNA"/>
</dbReference>
<accession>A0A1G1TBK7</accession>
<dbReference type="Proteomes" id="UP000176294">
    <property type="component" value="Unassembled WGS sequence"/>
</dbReference>
<dbReference type="InterPro" id="IPR025970">
    <property type="entry name" value="SusE"/>
</dbReference>
<reference evidence="3 4" key="1">
    <citation type="submission" date="2016-08" db="EMBL/GenBank/DDBJ databases">
        <title>Hymenobacter coccineus sp. nov., Hymenobacter lapidarius sp. nov. and Hymenobacter glacialis sp. nov., isolated from Antarctic soil.</title>
        <authorList>
            <person name="Sedlacek I."/>
            <person name="Kralova S."/>
            <person name="Kyrova K."/>
            <person name="Maslanova I."/>
            <person name="Stankova E."/>
            <person name="Vrbovska V."/>
            <person name="Nemec M."/>
            <person name="Bartak M."/>
            <person name="Svec P."/>
            <person name="Busse H.-J."/>
            <person name="Pantucek R."/>
        </authorList>
    </citation>
    <scope>NUCLEOTIDE SEQUENCE [LARGE SCALE GENOMIC DNA]</scope>
    <source>
        <strain evidence="3 4">CCM 8643</strain>
    </source>
</reference>
<comment type="caution">
    <text evidence="3">The sequence shown here is derived from an EMBL/GenBank/DDBJ whole genome shotgun (WGS) entry which is preliminary data.</text>
</comment>
<dbReference type="Pfam" id="PF14292">
    <property type="entry name" value="SusE"/>
    <property type="match status" value="1"/>
</dbReference>
<gene>
    <name evidence="3" type="ORF">BEN47_09160</name>
</gene>
<dbReference type="RefSeq" id="WP_070725010.1">
    <property type="nucleotide sequence ID" value="NZ_MDZB01000066.1"/>
</dbReference>
<feature type="domain" description="SusE outer membrane protein" evidence="2">
    <location>
        <begin position="23"/>
        <end position="98"/>
    </location>
</feature>